<dbReference type="Proteomes" id="UP001526143">
    <property type="component" value="Unassembled WGS sequence"/>
</dbReference>
<dbReference type="InterPro" id="IPR002477">
    <property type="entry name" value="Peptidoglycan-bd-like"/>
</dbReference>
<accession>A0ABT3AUI4</accession>
<dbReference type="Pfam" id="PF01471">
    <property type="entry name" value="PG_binding_1"/>
    <property type="match status" value="1"/>
</dbReference>
<name>A0ABT3AUI4_9CYAN</name>
<dbReference type="InterPro" id="IPR036365">
    <property type="entry name" value="PGBD-like_sf"/>
</dbReference>
<evidence type="ECO:0000313" key="3">
    <source>
        <dbReference type="Proteomes" id="UP001526143"/>
    </source>
</evidence>
<gene>
    <name evidence="2" type="ORF">OGM63_04445</name>
</gene>
<reference evidence="2 3" key="1">
    <citation type="submission" date="2022-10" db="EMBL/GenBank/DDBJ databases">
        <title>Identification of biosynthetic pathway for the production of the potent trypsin inhibitor radiosumin.</title>
        <authorList>
            <person name="Fewer D.P."/>
            <person name="Delbaje E."/>
            <person name="Ouyang X."/>
            <person name="Agostino P.D."/>
            <person name="Wahlsten M."/>
            <person name="Jokela J."/>
            <person name="Permi P."/>
            <person name="Haapaniemi E."/>
            <person name="Koistinen H."/>
        </authorList>
    </citation>
    <scope>NUCLEOTIDE SEQUENCE [LARGE SCALE GENOMIC DNA]</scope>
    <source>
        <strain evidence="2 3">NIES-515</strain>
    </source>
</reference>
<evidence type="ECO:0000313" key="2">
    <source>
        <dbReference type="EMBL" id="MCV3212782.1"/>
    </source>
</evidence>
<comment type="caution">
    <text evidence="2">The sequence shown here is derived from an EMBL/GenBank/DDBJ whole genome shotgun (WGS) entry which is preliminary data.</text>
</comment>
<organism evidence="2 3">
    <name type="scientific">Plectonema radiosum NIES-515</name>
    <dbReference type="NCBI Taxonomy" id="2986073"/>
    <lineage>
        <taxon>Bacteria</taxon>
        <taxon>Bacillati</taxon>
        <taxon>Cyanobacteriota</taxon>
        <taxon>Cyanophyceae</taxon>
        <taxon>Oscillatoriophycideae</taxon>
        <taxon>Oscillatoriales</taxon>
        <taxon>Microcoleaceae</taxon>
        <taxon>Plectonema</taxon>
    </lineage>
</organism>
<dbReference type="InterPro" id="IPR036366">
    <property type="entry name" value="PGBDSf"/>
</dbReference>
<dbReference type="RefSeq" id="WP_263744292.1">
    <property type="nucleotide sequence ID" value="NZ_JAOWRF010000067.1"/>
</dbReference>
<dbReference type="Gene3D" id="1.10.101.10">
    <property type="entry name" value="PGBD-like superfamily/PGBD"/>
    <property type="match status" value="1"/>
</dbReference>
<sequence>MSHIGLLMTGVLTTGQPSLPKLPVQPPFQSDKLVQKSTEERSNDVVAATEITPPEFIQLDGNLKFAHSPLNKEQQNILNNLTEKIKSIQSKFLHVGKDTSVEGWTLGEISVVAAVNSLILKEDGQSTDELIIARSRSVSIRAASLRGEGESQKQKLKFTNQNLPTLAFASSGVSVKVLQRLLLSNGYAVRVDGVFGALTESAVKAFQNRRNLIVDGVVGSRTWRELTK</sequence>
<dbReference type="SUPFAM" id="SSF47090">
    <property type="entry name" value="PGBD-like"/>
    <property type="match status" value="1"/>
</dbReference>
<dbReference type="EMBL" id="JAOWRF010000067">
    <property type="protein sequence ID" value="MCV3212782.1"/>
    <property type="molecule type" value="Genomic_DNA"/>
</dbReference>
<keyword evidence="3" id="KW-1185">Reference proteome</keyword>
<protein>
    <submittedName>
        <fullName evidence="2">Peptidoglycan-binding protein</fullName>
    </submittedName>
</protein>
<feature type="domain" description="Peptidoglycan binding-like" evidence="1">
    <location>
        <begin position="172"/>
        <end position="226"/>
    </location>
</feature>
<proteinExistence type="predicted"/>
<evidence type="ECO:0000259" key="1">
    <source>
        <dbReference type="Pfam" id="PF01471"/>
    </source>
</evidence>